<feature type="chain" id="PRO_5006133583" evidence="1">
    <location>
        <begin position="25"/>
        <end position="109"/>
    </location>
</feature>
<evidence type="ECO:0000313" key="3">
    <source>
        <dbReference type="Proteomes" id="UP000050544"/>
    </source>
</evidence>
<dbReference type="Proteomes" id="UP000050544">
    <property type="component" value="Unassembled WGS sequence"/>
</dbReference>
<feature type="signal peptide" evidence="1">
    <location>
        <begin position="1"/>
        <end position="24"/>
    </location>
</feature>
<protein>
    <submittedName>
        <fullName evidence="2">Uncharacterized protein</fullName>
    </submittedName>
</protein>
<keyword evidence="3" id="KW-1185">Reference proteome</keyword>
<dbReference type="RefSeq" id="WP_054520229.1">
    <property type="nucleotide sequence ID" value="NZ_LGKO01000002.1"/>
</dbReference>
<gene>
    <name evidence="2" type="ORF">SE15_00935</name>
</gene>
<sequence length="109" mass="11385">MKDKVKIFLSLALTLMLLAGYVGAALAFDSGGTPEATGPDTITWTGQGTQNGRLEDVKCSSDYTPYLHWILTTDGGSADSATLYLGGTGSGTYSGSNTGGAFHFETPYF</sequence>
<reference evidence="2 3" key="1">
    <citation type="submission" date="2015-07" db="EMBL/GenBank/DDBJ databases">
        <title>Whole genome sequence of Thermanaerothrix daxensis DSM 23592.</title>
        <authorList>
            <person name="Hemp J."/>
            <person name="Ward L.M."/>
            <person name="Pace L.A."/>
            <person name="Fischer W.W."/>
        </authorList>
    </citation>
    <scope>NUCLEOTIDE SEQUENCE [LARGE SCALE GENOMIC DNA]</scope>
    <source>
        <strain evidence="2 3">GNS-1</strain>
    </source>
</reference>
<name>A0A0P6YFT9_9CHLR</name>
<evidence type="ECO:0000313" key="2">
    <source>
        <dbReference type="EMBL" id="KPL83841.1"/>
    </source>
</evidence>
<comment type="caution">
    <text evidence="2">The sequence shown here is derived from an EMBL/GenBank/DDBJ whole genome shotgun (WGS) entry which is preliminary data.</text>
</comment>
<accession>A0A0P6YFT9</accession>
<dbReference type="AlphaFoldDB" id="A0A0P6YFT9"/>
<organism evidence="2 3">
    <name type="scientific">Thermanaerothrix daxensis</name>
    <dbReference type="NCBI Taxonomy" id="869279"/>
    <lineage>
        <taxon>Bacteria</taxon>
        <taxon>Bacillati</taxon>
        <taxon>Chloroflexota</taxon>
        <taxon>Anaerolineae</taxon>
        <taxon>Anaerolineales</taxon>
        <taxon>Anaerolineaceae</taxon>
        <taxon>Thermanaerothrix</taxon>
    </lineage>
</organism>
<evidence type="ECO:0000256" key="1">
    <source>
        <dbReference type="SAM" id="SignalP"/>
    </source>
</evidence>
<dbReference type="EMBL" id="LGKO01000002">
    <property type="protein sequence ID" value="KPL83841.1"/>
    <property type="molecule type" value="Genomic_DNA"/>
</dbReference>
<proteinExistence type="predicted"/>
<keyword evidence="1" id="KW-0732">Signal</keyword>
<dbReference type="PATRIC" id="fig|869279.4.peg.183"/>